<dbReference type="EMBL" id="CP000698">
    <property type="protein sequence ID" value="ABQ26211.1"/>
    <property type="molecule type" value="Genomic_DNA"/>
</dbReference>
<dbReference type="STRING" id="351605.Gura_2021"/>
<protein>
    <recommendedName>
        <fullName evidence="4">Lipoprotein</fullName>
    </recommendedName>
</protein>
<reference evidence="2 3" key="1">
    <citation type="submission" date="2007-05" db="EMBL/GenBank/DDBJ databases">
        <title>Complete sequence of Geobacter uraniireducens Rf4.</title>
        <authorList>
            <consortium name="US DOE Joint Genome Institute"/>
            <person name="Copeland A."/>
            <person name="Lucas S."/>
            <person name="Lapidus A."/>
            <person name="Barry K."/>
            <person name="Detter J.C."/>
            <person name="Glavina del Rio T."/>
            <person name="Hammon N."/>
            <person name="Israni S."/>
            <person name="Dalin E."/>
            <person name="Tice H."/>
            <person name="Pitluck S."/>
            <person name="Chertkov O."/>
            <person name="Brettin T."/>
            <person name="Bruce D."/>
            <person name="Han C."/>
            <person name="Schmutz J."/>
            <person name="Larimer F."/>
            <person name="Land M."/>
            <person name="Hauser L."/>
            <person name="Kyrpides N."/>
            <person name="Mikhailova N."/>
            <person name="Shelobolina E."/>
            <person name="Aklujkar M."/>
            <person name="Lovley D."/>
            <person name="Richardson P."/>
        </authorList>
    </citation>
    <scope>NUCLEOTIDE SEQUENCE [LARGE SCALE GENOMIC DNA]</scope>
    <source>
        <strain evidence="2 3">Rf4</strain>
    </source>
</reference>
<sequence>MNRKIIAAAVVTAALTGALAGCGGSGTTSAPVSVSGTVADGYLVGAEVFLDKNNNYQWDEGEPKTMTGPGGTYTLTMTAGDMGKYPVVVRAIAGSTVDEDTGQTVPNDYVMSAPPAAGGFVSPMSTLVREKMESNPGMTMAQAMIQLRNQLNLPAGMDMLADYVAGSGYGPYQGQYQSMHQVARQMAGLMADQSSLVLNGSVVNKGRYRGMMGQLNQNLPQIANNAFQGMGMESTFMTDMRSRMRTMLESMSAVNGFGNYSAMFRNMTSHRFFWNYSGGRMQPGSGMMGGGTRGMM</sequence>
<evidence type="ECO:0000313" key="2">
    <source>
        <dbReference type="EMBL" id="ABQ26211.1"/>
    </source>
</evidence>
<evidence type="ECO:0000313" key="3">
    <source>
        <dbReference type="Proteomes" id="UP000006695"/>
    </source>
</evidence>
<dbReference type="HOGENOM" id="CLU_936149_0_0_7"/>
<organism evidence="2 3">
    <name type="scientific">Geotalea uraniireducens (strain Rf4)</name>
    <name type="common">Geobacter uraniireducens</name>
    <dbReference type="NCBI Taxonomy" id="351605"/>
    <lineage>
        <taxon>Bacteria</taxon>
        <taxon>Pseudomonadati</taxon>
        <taxon>Thermodesulfobacteriota</taxon>
        <taxon>Desulfuromonadia</taxon>
        <taxon>Geobacterales</taxon>
        <taxon>Geobacteraceae</taxon>
        <taxon>Geotalea</taxon>
    </lineage>
</organism>
<dbReference type="Proteomes" id="UP000006695">
    <property type="component" value="Chromosome"/>
</dbReference>
<evidence type="ECO:0008006" key="4">
    <source>
        <dbReference type="Google" id="ProtNLM"/>
    </source>
</evidence>
<gene>
    <name evidence="2" type="ordered locus">Gura_2021</name>
</gene>
<dbReference type="PROSITE" id="PS51257">
    <property type="entry name" value="PROKAR_LIPOPROTEIN"/>
    <property type="match status" value="1"/>
</dbReference>
<keyword evidence="1" id="KW-0732">Signal</keyword>
<proteinExistence type="predicted"/>
<evidence type="ECO:0000256" key="1">
    <source>
        <dbReference type="SAM" id="SignalP"/>
    </source>
</evidence>
<keyword evidence="3" id="KW-1185">Reference proteome</keyword>
<feature type="chain" id="PRO_5002681666" description="Lipoprotein" evidence="1">
    <location>
        <begin position="21"/>
        <end position="296"/>
    </location>
</feature>
<dbReference type="OrthoDB" id="5393298at2"/>
<dbReference type="KEGG" id="gur:Gura_2021"/>
<accession>A5GFK6</accession>
<dbReference type="RefSeq" id="WP_011938914.1">
    <property type="nucleotide sequence ID" value="NC_009483.1"/>
</dbReference>
<name>A5GFK6_GEOUR</name>
<dbReference type="AlphaFoldDB" id="A5GFK6"/>
<feature type="signal peptide" evidence="1">
    <location>
        <begin position="1"/>
        <end position="20"/>
    </location>
</feature>